<reference evidence="2" key="1">
    <citation type="submission" date="2021-05" db="EMBL/GenBank/DDBJ databases">
        <authorList>
            <person name="Alioto T."/>
            <person name="Alioto T."/>
            <person name="Gomez Garrido J."/>
        </authorList>
    </citation>
    <scope>NUCLEOTIDE SEQUENCE</scope>
</reference>
<name>A0A8D8ML56_CULPI</name>
<proteinExistence type="predicted"/>
<sequence length="127" mass="13632">MLGPATPKSETFPGASRWNEWEDFGLSRSRSLLLFLSFLSFFFLIFPSFIFRSFLCSLFFLFSDLSFLPEPITPSPCPCSSNPPSPAPPPPIGICSDCELVSESDPMTIVSPGAMGGTFGAGAASCC</sequence>
<protein>
    <submittedName>
        <fullName evidence="2">(northern house mosquito) hypothetical protein</fullName>
    </submittedName>
</protein>
<organism evidence="2">
    <name type="scientific">Culex pipiens</name>
    <name type="common">House mosquito</name>
    <dbReference type="NCBI Taxonomy" id="7175"/>
    <lineage>
        <taxon>Eukaryota</taxon>
        <taxon>Metazoa</taxon>
        <taxon>Ecdysozoa</taxon>
        <taxon>Arthropoda</taxon>
        <taxon>Hexapoda</taxon>
        <taxon>Insecta</taxon>
        <taxon>Pterygota</taxon>
        <taxon>Neoptera</taxon>
        <taxon>Endopterygota</taxon>
        <taxon>Diptera</taxon>
        <taxon>Nematocera</taxon>
        <taxon>Culicoidea</taxon>
        <taxon>Culicidae</taxon>
        <taxon>Culicinae</taxon>
        <taxon>Culicini</taxon>
        <taxon>Culex</taxon>
        <taxon>Culex</taxon>
    </lineage>
</organism>
<keyword evidence="1" id="KW-1133">Transmembrane helix</keyword>
<evidence type="ECO:0000313" key="2">
    <source>
        <dbReference type="EMBL" id="CAG6532731.1"/>
    </source>
</evidence>
<evidence type="ECO:0000256" key="1">
    <source>
        <dbReference type="SAM" id="Phobius"/>
    </source>
</evidence>
<dbReference type="EMBL" id="HBUE01313602">
    <property type="protein sequence ID" value="CAG6584603.1"/>
    <property type="molecule type" value="Transcribed_RNA"/>
</dbReference>
<dbReference type="AlphaFoldDB" id="A0A8D8ML56"/>
<keyword evidence="1" id="KW-0812">Transmembrane</keyword>
<feature type="transmembrane region" description="Helical" evidence="1">
    <location>
        <begin position="32"/>
        <end position="62"/>
    </location>
</feature>
<accession>A0A8D8ML56</accession>
<keyword evidence="1" id="KW-0472">Membrane</keyword>
<dbReference type="EMBL" id="HBUE01207296">
    <property type="protein sequence ID" value="CAG6532731.1"/>
    <property type="molecule type" value="Transcribed_RNA"/>
</dbReference>